<evidence type="ECO:0000313" key="4">
    <source>
        <dbReference type="EMBL" id="TKX18751.1"/>
    </source>
</evidence>
<reference evidence="4 5" key="1">
    <citation type="submission" date="2018-02" db="EMBL/GenBank/DDBJ databases">
        <title>Draft genome sequences of Elsinoe sp., causing black scab on jojoba.</title>
        <authorList>
            <person name="Stodart B."/>
            <person name="Jeffress S."/>
            <person name="Ash G."/>
            <person name="Arun Chinnappa K."/>
        </authorList>
    </citation>
    <scope>NUCLEOTIDE SEQUENCE [LARGE SCALE GENOMIC DNA]</scope>
    <source>
        <strain evidence="4 5">Hillstone_2</strain>
    </source>
</reference>
<evidence type="ECO:0000259" key="3">
    <source>
        <dbReference type="SMART" id="SM01017"/>
    </source>
</evidence>
<sequence length="940" mass="104328">MANRYHLHPAGQRPTPGLQHTWAQPTTPIKDSSSILRPLSDIREITEPSIADPLPARTNIDKPGPSIGPTIQTSLKQAGAVRRGNSVRIVEPSASTRSKGKQRPLPHFSSSTASEEVPDDSSTYSLPLARIPLRNSSQTLKDLPVTTNIAVQGHSFPDVPKRVPDRGRSNSPVRKAKERLDPVRSDTSRRVPSQTFIRDPCPFDIIDQPICRHSRISAQLQVVAPLFVGGGSIEGFVRLAVDGVDRTRQRHNMLISRISIDLLGVEELVGQHRRSVFLSLASELLTAEHPPPPDMVESTIPLSFRECLWILKPSASHVPFRISLPLDVGPAPFQSKTARIRYLLAASVHLLDSDRPLVVRQSQEVTMLSTFDPERALRSLPSPLTAFDEIHMARHNHVETIRLTAGLHRQVWVSGSSIFVDIHVANNSHKILKKLELSLERDILYYRHAAASTLEKSASQARIFQDKEQLILKKTSMKIGKFGWNGVAPHSSVVRTCDIEVPRGHSTVRCGKFFEVRYFLNITIGSTHVRFLSVQLPIILIHMNSLDIVPNAVGQVAAAIEEKRAAHQEAQIRKVSNSSAASKHGHHSRDHSVASSSQAKAKAIDPSRIQGKAFAAPRHQSLEQYRAQASDLQNLGRALDQSPRKYVRQNKPASASPVKPASKRQDQEHQQRSRNNHERHTQRHKFALHNAPSSNSLGGLSVGSYTVLNGSNMSLDNKGDLALPKGHSNAHGLSGSVRQKLRGMRSLELFRHDKTDLYHAQPQSYELSSAHTYDRGYDGSTETKRPARAQHVGLQMQPSVLGIDVQHLTPRHQHQSPFRGRRERTERDLEHHGHDKLALPGEQVCDSETALTEDDLSLQLSRSRAPVASWTGSREARTSLGRIAAEAKTLARIGRIMTMPCREPMVSSRRPGIQEAKRGKVGFDMHGMTVRSKDAMTNRV</sequence>
<feature type="region of interest" description="Disordered" evidence="2">
    <location>
        <begin position="1"/>
        <end position="33"/>
    </location>
</feature>
<feature type="compositionally biased region" description="Basic and acidic residues" evidence="2">
    <location>
        <begin position="823"/>
        <end position="833"/>
    </location>
</feature>
<comment type="caution">
    <text evidence="4">The sequence shown here is derived from an EMBL/GenBank/DDBJ whole genome shotgun (WGS) entry which is preliminary data.</text>
</comment>
<dbReference type="InterPro" id="IPR011022">
    <property type="entry name" value="Arrestin_C-like"/>
</dbReference>
<feature type="compositionally biased region" description="Polar residues" evidence="2">
    <location>
        <begin position="108"/>
        <end position="123"/>
    </location>
</feature>
<accession>A0A4U7AQM5</accession>
<evidence type="ECO:0000313" key="5">
    <source>
        <dbReference type="Proteomes" id="UP000308133"/>
    </source>
</evidence>
<evidence type="ECO:0000256" key="1">
    <source>
        <dbReference type="ARBA" id="ARBA00005298"/>
    </source>
</evidence>
<feature type="region of interest" description="Disordered" evidence="2">
    <location>
        <begin position="153"/>
        <end position="191"/>
    </location>
</feature>
<name>A0A4U7AQM5_9PEZI</name>
<dbReference type="PANTHER" id="PTHR11188">
    <property type="entry name" value="ARRESTIN DOMAIN CONTAINING PROTEIN"/>
    <property type="match status" value="1"/>
</dbReference>
<dbReference type="Pfam" id="PF02752">
    <property type="entry name" value="Arrestin_C"/>
    <property type="match status" value="1"/>
</dbReference>
<dbReference type="AlphaFoldDB" id="A0A4U7AQM5"/>
<dbReference type="GO" id="GO:0005737">
    <property type="term" value="C:cytoplasm"/>
    <property type="evidence" value="ECO:0007669"/>
    <property type="project" value="TreeGrafter"/>
</dbReference>
<dbReference type="GO" id="GO:0015031">
    <property type="term" value="P:protein transport"/>
    <property type="evidence" value="ECO:0007669"/>
    <property type="project" value="TreeGrafter"/>
</dbReference>
<feature type="region of interest" description="Disordered" evidence="2">
    <location>
        <begin position="46"/>
        <end position="123"/>
    </location>
</feature>
<comment type="similarity">
    <text evidence="1">Belongs to the arrestin family.</text>
</comment>
<dbReference type="Proteomes" id="UP000308133">
    <property type="component" value="Unassembled WGS sequence"/>
</dbReference>
<dbReference type="Gene3D" id="2.60.40.640">
    <property type="match status" value="1"/>
</dbReference>
<dbReference type="PANTHER" id="PTHR11188:SF17">
    <property type="entry name" value="FI21816P1"/>
    <property type="match status" value="1"/>
</dbReference>
<feature type="compositionally biased region" description="Basic and acidic residues" evidence="2">
    <location>
        <begin position="663"/>
        <end position="679"/>
    </location>
</feature>
<feature type="region of interest" description="Disordered" evidence="2">
    <location>
        <begin position="572"/>
        <end position="609"/>
    </location>
</feature>
<evidence type="ECO:0000256" key="2">
    <source>
        <dbReference type="SAM" id="MobiDB-lite"/>
    </source>
</evidence>
<feature type="compositionally biased region" description="Basic and acidic residues" evidence="2">
    <location>
        <begin position="159"/>
        <end position="168"/>
    </location>
</feature>
<dbReference type="InterPro" id="IPR014752">
    <property type="entry name" value="Arrestin-like_C"/>
</dbReference>
<gene>
    <name evidence="4" type="ORF">C1H76_9012</name>
</gene>
<dbReference type="InterPro" id="IPR050357">
    <property type="entry name" value="Arrestin_domain-protein"/>
</dbReference>
<dbReference type="SUPFAM" id="SSF81296">
    <property type="entry name" value="E set domains"/>
    <property type="match status" value="1"/>
</dbReference>
<proteinExistence type="inferred from homology"/>
<dbReference type="EMBL" id="PTQR01000126">
    <property type="protein sequence ID" value="TKX18751.1"/>
    <property type="molecule type" value="Genomic_DNA"/>
</dbReference>
<dbReference type="SMART" id="SM01017">
    <property type="entry name" value="Arrestin_C"/>
    <property type="match status" value="1"/>
</dbReference>
<feature type="compositionally biased region" description="Basic residues" evidence="2">
    <location>
        <begin position="809"/>
        <end position="822"/>
    </location>
</feature>
<feature type="compositionally biased region" description="Basic and acidic residues" evidence="2">
    <location>
        <begin position="178"/>
        <end position="189"/>
    </location>
</feature>
<feature type="domain" description="Arrestin C-terminal-like" evidence="3">
    <location>
        <begin position="397"/>
        <end position="545"/>
    </location>
</feature>
<feature type="region of interest" description="Disordered" evidence="2">
    <location>
        <begin position="641"/>
        <end position="682"/>
    </location>
</feature>
<protein>
    <recommendedName>
        <fullName evidence="3">Arrestin C-terminal-like domain-containing protein</fullName>
    </recommendedName>
</protein>
<feature type="compositionally biased region" description="Polar residues" evidence="2">
    <location>
        <begin position="21"/>
        <end position="33"/>
    </location>
</feature>
<feature type="region of interest" description="Disordered" evidence="2">
    <location>
        <begin position="808"/>
        <end position="833"/>
    </location>
</feature>
<dbReference type="InterPro" id="IPR014756">
    <property type="entry name" value="Ig_E-set"/>
</dbReference>
<organism evidence="4 5">
    <name type="scientific">Elsinoe australis</name>
    <dbReference type="NCBI Taxonomy" id="40998"/>
    <lineage>
        <taxon>Eukaryota</taxon>
        <taxon>Fungi</taxon>
        <taxon>Dikarya</taxon>
        <taxon>Ascomycota</taxon>
        <taxon>Pezizomycotina</taxon>
        <taxon>Dothideomycetes</taxon>
        <taxon>Dothideomycetidae</taxon>
        <taxon>Myriangiales</taxon>
        <taxon>Elsinoaceae</taxon>
        <taxon>Elsinoe</taxon>
    </lineage>
</organism>